<dbReference type="EMBL" id="AYRZ02000002">
    <property type="protein sequence ID" value="PHT90545.1"/>
    <property type="molecule type" value="Genomic_DNA"/>
</dbReference>
<evidence type="ECO:0008006" key="4">
    <source>
        <dbReference type="Google" id="ProtNLM"/>
    </source>
</evidence>
<comment type="caution">
    <text evidence="2">The sequence shown here is derived from an EMBL/GenBank/DDBJ whole genome shotgun (WGS) entry which is preliminary data.</text>
</comment>
<accession>A0A2G3A8G7</accession>
<protein>
    <recommendedName>
        <fullName evidence="4">RING-type domain-containing protein</fullName>
    </recommendedName>
</protein>
<dbReference type="Gramene" id="PHT90545">
    <property type="protein sequence ID" value="PHT90545"/>
    <property type="gene ID" value="T459_05658"/>
</dbReference>
<keyword evidence="1" id="KW-1133">Transmembrane helix</keyword>
<dbReference type="SUPFAM" id="SSF57850">
    <property type="entry name" value="RING/U-box"/>
    <property type="match status" value="1"/>
</dbReference>
<organism evidence="2 3">
    <name type="scientific">Capsicum annuum</name>
    <name type="common">Capsicum pepper</name>
    <dbReference type="NCBI Taxonomy" id="4072"/>
    <lineage>
        <taxon>Eukaryota</taxon>
        <taxon>Viridiplantae</taxon>
        <taxon>Streptophyta</taxon>
        <taxon>Embryophyta</taxon>
        <taxon>Tracheophyta</taxon>
        <taxon>Spermatophyta</taxon>
        <taxon>Magnoliopsida</taxon>
        <taxon>eudicotyledons</taxon>
        <taxon>Gunneridae</taxon>
        <taxon>Pentapetalae</taxon>
        <taxon>asterids</taxon>
        <taxon>lamiids</taxon>
        <taxon>Solanales</taxon>
        <taxon>Solanaceae</taxon>
        <taxon>Solanoideae</taxon>
        <taxon>Capsiceae</taxon>
        <taxon>Capsicum</taxon>
    </lineage>
</organism>
<gene>
    <name evidence="2" type="ORF">T459_05658</name>
</gene>
<dbReference type="STRING" id="4072.A0A2G3A8G7"/>
<dbReference type="InterPro" id="IPR013083">
    <property type="entry name" value="Znf_RING/FYVE/PHD"/>
</dbReference>
<name>A0A2G3A8G7_CAPAN</name>
<proteinExistence type="predicted"/>
<feature type="transmembrane region" description="Helical" evidence="1">
    <location>
        <begin position="39"/>
        <end position="60"/>
    </location>
</feature>
<evidence type="ECO:0000313" key="2">
    <source>
        <dbReference type="EMBL" id="PHT90545.1"/>
    </source>
</evidence>
<dbReference type="OMA" id="DEENRQC"/>
<dbReference type="PANTHER" id="PTHR15315:SF79">
    <property type="entry name" value="E3 UBIQUITIN-PROTEIN LIGASE RNF8-LIKE"/>
    <property type="match status" value="1"/>
</dbReference>
<dbReference type="PANTHER" id="PTHR15315">
    <property type="entry name" value="RING FINGER PROTEIN 41, 151"/>
    <property type="match status" value="1"/>
</dbReference>
<reference evidence="2 3" key="1">
    <citation type="journal article" date="2014" name="Nat. Genet.">
        <title>Genome sequence of the hot pepper provides insights into the evolution of pungency in Capsicum species.</title>
        <authorList>
            <person name="Kim S."/>
            <person name="Park M."/>
            <person name="Yeom S.I."/>
            <person name="Kim Y.M."/>
            <person name="Lee J.M."/>
            <person name="Lee H.A."/>
            <person name="Seo E."/>
            <person name="Choi J."/>
            <person name="Cheong K."/>
            <person name="Kim K.T."/>
            <person name="Jung K."/>
            <person name="Lee G.W."/>
            <person name="Oh S.K."/>
            <person name="Bae C."/>
            <person name="Kim S.B."/>
            <person name="Lee H.Y."/>
            <person name="Kim S.Y."/>
            <person name="Kim M.S."/>
            <person name="Kang B.C."/>
            <person name="Jo Y.D."/>
            <person name="Yang H.B."/>
            <person name="Jeong H.J."/>
            <person name="Kang W.H."/>
            <person name="Kwon J.K."/>
            <person name="Shin C."/>
            <person name="Lim J.Y."/>
            <person name="Park J.H."/>
            <person name="Huh J.H."/>
            <person name="Kim J.S."/>
            <person name="Kim B.D."/>
            <person name="Cohen O."/>
            <person name="Paran I."/>
            <person name="Suh M.C."/>
            <person name="Lee S.B."/>
            <person name="Kim Y.K."/>
            <person name="Shin Y."/>
            <person name="Noh S.J."/>
            <person name="Park J."/>
            <person name="Seo Y.S."/>
            <person name="Kwon S.Y."/>
            <person name="Kim H.A."/>
            <person name="Park J.M."/>
            <person name="Kim H.J."/>
            <person name="Choi S.B."/>
            <person name="Bosland P.W."/>
            <person name="Reeves G."/>
            <person name="Jo S.H."/>
            <person name="Lee B.W."/>
            <person name="Cho H.T."/>
            <person name="Choi H.S."/>
            <person name="Lee M.S."/>
            <person name="Yu Y."/>
            <person name="Do Choi Y."/>
            <person name="Park B.S."/>
            <person name="van Deynze A."/>
            <person name="Ashrafi H."/>
            <person name="Hill T."/>
            <person name="Kim W.T."/>
            <person name="Pai H.S."/>
            <person name="Ahn H.K."/>
            <person name="Yeam I."/>
            <person name="Giovannoni J.J."/>
            <person name="Rose J.K."/>
            <person name="Sorensen I."/>
            <person name="Lee S.J."/>
            <person name="Kim R.W."/>
            <person name="Choi I.Y."/>
            <person name="Choi B.S."/>
            <person name="Lim J.S."/>
            <person name="Lee Y.H."/>
            <person name="Choi D."/>
        </authorList>
    </citation>
    <scope>NUCLEOTIDE SEQUENCE [LARGE SCALE GENOMIC DNA]</scope>
    <source>
        <strain evidence="3">cv. CM334</strain>
    </source>
</reference>
<dbReference type="Proteomes" id="UP000222542">
    <property type="component" value="Unassembled WGS sequence"/>
</dbReference>
<dbReference type="AlphaFoldDB" id="A0A2G3A8G7"/>
<evidence type="ECO:0000256" key="1">
    <source>
        <dbReference type="SAM" id="Phobius"/>
    </source>
</evidence>
<keyword evidence="3" id="KW-1185">Reference proteome</keyword>
<dbReference type="Gene3D" id="3.30.40.10">
    <property type="entry name" value="Zinc/RING finger domain, C3HC4 (zinc finger)"/>
    <property type="match status" value="1"/>
</dbReference>
<sequence length="231" mass="26783">MLITQSTSRSTHSTVQASSPVIQSDCNTSGLHIPGETEISVVTFLLAFPLVYLEAFAIHLGLLDDHSLFCMVNIVVWTWASDFPREYNRACLQIRMSYSPAAHLFLFLVQWTDCHLAGALGLLRILIYKVDGTRTMSVQERKASIREFYGEFLHFPSFDTFIGVMDSEDKKQKAVCMERYWRRDDEDYRQSSDSDIEREEECGICMEMNRKIVLPKCNHALCLKYHREWYV</sequence>
<reference evidence="2 3" key="2">
    <citation type="journal article" date="2017" name="Genome Biol.">
        <title>New reference genome sequences of hot pepper reveal the massive evolution of plant disease-resistance genes by retroduplication.</title>
        <authorList>
            <person name="Kim S."/>
            <person name="Park J."/>
            <person name="Yeom S.I."/>
            <person name="Kim Y.M."/>
            <person name="Seo E."/>
            <person name="Kim K.T."/>
            <person name="Kim M.S."/>
            <person name="Lee J.M."/>
            <person name="Cheong K."/>
            <person name="Shin H.S."/>
            <person name="Kim S.B."/>
            <person name="Han K."/>
            <person name="Lee J."/>
            <person name="Park M."/>
            <person name="Lee H.A."/>
            <person name="Lee H.Y."/>
            <person name="Lee Y."/>
            <person name="Oh S."/>
            <person name="Lee J.H."/>
            <person name="Choi E."/>
            <person name="Choi E."/>
            <person name="Lee S.E."/>
            <person name="Jeon J."/>
            <person name="Kim H."/>
            <person name="Choi G."/>
            <person name="Song H."/>
            <person name="Lee J."/>
            <person name="Lee S.C."/>
            <person name="Kwon J.K."/>
            <person name="Lee H.Y."/>
            <person name="Koo N."/>
            <person name="Hong Y."/>
            <person name="Kim R.W."/>
            <person name="Kang W.H."/>
            <person name="Huh J.H."/>
            <person name="Kang B.C."/>
            <person name="Yang T.J."/>
            <person name="Lee Y.H."/>
            <person name="Bennetzen J.L."/>
            <person name="Choi D."/>
        </authorList>
    </citation>
    <scope>NUCLEOTIDE SEQUENCE [LARGE SCALE GENOMIC DNA]</scope>
    <source>
        <strain evidence="3">cv. CM334</strain>
    </source>
</reference>
<feature type="transmembrane region" description="Helical" evidence="1">
    <location>
        <begin position="104"/>
        <end position="127"/>
    </location>
</feature>
<keyword evidence="1" id="KW-0472">Membrane</keyword>
<keyword evidence="1" id="KW-0812">Transmembrane</keyword>
<evidence type="ECO:0000313" key="3">
    <source>
        <dbReference type="Proteomes" id="UP000222542"/>
    </source>
</evidence>